<sequence length="172" mass="19890">MVDLFLAKPDIKYKKSFEYYVVAYKEAGETEYFNMYKQALENFDGYLKYLNNWLKGIDLKDGFVKTSTFWLIDNNEVVGVTRVRHEEVECAGHIGYDIAPVYRKRGYGTEILKLALKEAEKIGIKDAIVTCNLENTASRKIIEKNKGELLGTVFDEEENENLYKYLIRVGSV</sequence>
<feature type="domain" description="N-acetyltransferase" evidence="1">
    <location>
        <begin position="22"/>
        <end position="168"/>
    </location>
</feature>
<reference evidence="2 3" key="1">
    <citation type="submission" date="2024-11" db="EMBL/GenBank/DDBJ databases">
        <authorList>
            <person name="Heng Y.C."/>
            <person name="Lim A.C.H."/>
            <person name="Lee J.K.Y."/>
            <person name="Kittelmann S."/>
        </authorList>
    </citation>
    <scope>NUCLEOTIDE SEQUENCE [LARGE SCALE GENOMIC DNA]</scope>
    <source>
        <strain evidence="2 3">WILCCON 0114</strain>
    </source>
</reference>
<evidence type="ECO:0000313" key="3">
    <source>
        <dbReference type="Proteomes" id="UP001623592"/>
    </source>
</evidence>
<dbReference type="InterPro" id="IPR016181">
    <property type="entry name" value="Acyl_CoA_acyltransferase"/>
</dbReference>
<accession>A0ABW8TFF2</accession>
<dbReference type="Proteomes" id="UP001623592">
    <property type="component" value="Unassembled WGS sequence"/>
</dbReference>
<dbReference type="CDD" id="cd04301">
    <property type="entry name" value="NAT_SF"/>
    <property type="match status" value="1"/>
</dbReference>
<proteinExistence type="predicted"/>
<dbReference type="Pfam" id="PF13302">
    <property type="entry name" value="Acetyltransf_3"/>
    <property type="match status" value="1"/>
</dbReference>
<evidence type="ECO:0000259" key="1">
    <source>
        <dbReference type="PROSITE" id="PS51186"/>
    </source>
</evidence>
<dbReference type="RefSeq" id="WP_406786313.1">
    <property type="nucleotide sequence ID" value="NZ_JBJIAA010000003.1"/>
</dbReference>
<gene>
    <name evidence="2" type="ORF">ACJDT4_04350</name>
</gene>
<dbReference type="PANTHER" id="PTHR39173">
    <property type="entry name" value="ACETYLTRANSFERASE"/>
    <property type="match status" value="1"/>
</dbReference>
<comment type="caution">
    <text evidence="2">The sequence shown here is derived from an EMBL/GenBank/DDBJ whole genome shotgun (WGS) entry which is preliminary data.</text>
</comment>
<dbReference type="PANTHER" id="PTHR39173:SF1">
    <property type="entry name" value="ACETYLTRANSFERASE"/>
    <property type="match status" value="1"/>
</dbReference>
<dbReference type="Gene3D" id="3.40.630.30">
    <property type="match status" value="1"/>
</dbReference>
<protein>
    <submittedName>
        <fullName evidence="2">GNAT family N-acetyltransferase</fullName>
    </submittedName>
</protein>
<dbReference type="EMBL" id="JBJIAA010000003">
    <property type="protein sequence ID" value="MFL0249644.1"/>
    <property type="molecule type" value="Genomic_DNA"/>
</dbReference>
<organism evidence="2 3">
    <name type="scientific">Clostridium neuense</name>
    <dbReference type="NCBI Taxonomy" id="1728934"/>
    <lineage>
        <taxon>Bacteria</taxon>
        <taxon>Bacillati</taxon>
        <taxon>Bacillota</taxon>
        <taxon>Clostridia</taxon>
        <taxon>Eubacteriales</taxon>
        <taxon>Clostridiaceae</taxon>
        <taxon>Clostridium</taxon>
    </lineage>
</organism>
<dbReference type="PROSITE" id="PS51186">
    <property type="entry name" value="GNAT"/>
    <property type="match status" value="1"/>
</dbReference>
<keyword evidence="3" id="KW-1185">Reference proteome</keyword>
<name>A0ABW8TFF2_9CLOT</name>
<evidence type="ECO:0000313" key="2">
    <source>
        <dbReference type="EMBL" id="MFL0249644.1"/>
    </source>
</evidence>
<dbReference type="SUPFAM" id="SSF55729">
    <property type="entry name" value="Acyl-CoA N-acyltransferases (Nat)"/>
    <property type="match status" value="1"/>
</dbReference>
<dbReference type="InterPro" id="IPR000182">
    <property type="entry name" value="GNAT_dom"/>
</dbReference>